<dbReference type="NCBIfam" id="NF047518">
    <property type="entry name" value="LIC_10091_fam"/>
    <property type="match status" value="1"/>
</dbReference>
<protein>
    <recommendedName>
        <fullName evidence="1">DUF7790 domain-containing protein</fullName>
    </recommendedName>
</protein>
<feature type="domain" description="DUF7790" evidence="1">
    <location>
        <begin position="47"/>
        <end position="318"/>
    </location>
</feature>
<evidence type="ECO:0000259" key="1">
    <source>
        <dbReference type="Pfam" id="PF25046"/>
    </source>
</evidence>
<comment type="caution">
    <text evidence="2">The sequence shown here is derived from an EMBL/GenBank/DDBJ whole genome shotgun (WGS) entry which is preliminary data.</text>
</comment>
<dbReference type="Pfam" id="PF25046">
    <property type="entry name" value="DUF7790"/>
    <property type="match status" value="1"/>
</dbReference>
<evidence type="ECO:0000313" key="3">
    <source>
        <dbReference type="Proteomes" id="UP000298058"/>
    </source>
</evidence>
<accession>A0A4R9LXD8</accession>
<dbReference type="EMBL" id="RQHW01000042">
    <property type="protein sequence ID" value="TGN18973.1"/>
    <property type="molecule type" value="Genomic_DNA"/>
</dbReference>
<reference evidence="2" key="1">
    <citation type="journal article" date="2019" name="PLoS Negl. Trop. Dis.">
        <title>Revisiting the worldwide diversity of Leptospira species in the environment.</title>
        <authorList>
            <person name="Vincent A.T."/>
            <person name="Schiettekatte O."/>
            <person name="Bourhy P."/>
            <person name="Veyrier F.J."/>
            <person name="Picardeau M."/>
        </authorList>
    </citation>
    <scope>NUCLEOTIDE SEQUENCE [LARGE SCALE GENOMIC DNA]</scope>
    <source>
        <strain evidence="2">201300427</strain>
    </source>
</reference>
<dbReference type="CDD" id="cd21179">
    <property type="entry name" value="LIC_1098-like"/>
    <property type="match status" value="1"/>
</dbReference>
<dbReference type="OrthoDB" id="344308at2"/>
<name>A0A4R9LXD8_9LEPT</name>
<organism evidence="2 3">
    <name type="scientific">Leptospira idonii</name>
    <dbReference type="NCBI Taxonomy" id="1193500"/>
    <lineage>
        <taxon>Bacteria</taxon>
        <taxon>Pseudomonadati</taxon>
        <taxon>Spirochaetota</taxon>
        <taxon>Spirochaetia</taxon>
        <taxon>Leptospirales</taxon>
        <taxon>Leptospiraceae</taxon>
        <taxon>Leptospira</taxon>
    </lineage>
</organism>
<sequence>MKQIFSSLLILLFFGCSSFSGKEDYRSLRELNQETLVPTRWDVGNTTVSNEDRLDVLIPYVQNVGNVYVGVGSEQNLTIAAWAKSEFVYLMDFTRVVVSANEIMVLFLKESDTKEKFLSLYKKERENEAISLIEKNFSNPQSYVGVYKKIIRYIRKRHKTNLKTAELYHYKMFQTDDSQYEYIHNLAKADRIYPVKGNLLGKVTLKSIGDTLRKNGQKLGVIYFSNAEEYFYYPQTFKESIQNFPITDSSIVVRTLSVKKHLFPWSPGSDISTDFGFHYCIQPISNFQAWLALDRPKLRSDHIMEEGGKTDRSLGITVVSRLPGRKSL</sequence>
<gene>
    <name evidence="2" type="ORF">EHS15_11210</name>
</gene>
<dbReference type="RefSeq" id="WP_135760656.1">
    <property type="nucleotide sequence ID" value="NZ_RQHW01000042.1"/>
</dbReference>
<dbReference type="InterPro" id="IPR056692">
    <property type="entry name" value="DUF7790"/>
</dbReference>
<proteinExistence type="predicted"/>
<dbReference type="AlphaFoldDB" id="A0A4R9LXD8"/>
<dbReference type="PROSITE" id="PS51257">
    <property type="entry name" value="PROKAR_LIPOPROTEIN"/>
    <property type="match status" value="1"/>
</dbReference>
<evidence type="ECO:0000313" key="2">
    <source>
        <dbReference type="EMBL" id="TGN18973.1"/>
    </source>
</evidence>
<keyword evidence="3" id="KW-1185">Reference proteome</keyword>
<dbReference type="Proteomes" id="UP000298058">
    <property type="component" value="Unassembled WGS sequence"/>
</dbReference>